<dbReference type="InterPro" id="IPR029044">
    <property type="entry name" value="Nucleotide-diphossugar_trans"/>
</dbReference>
<evidence type="ECO:0000313" key="6">
    <source>
        <dbReference type="Proteomes" id="UP000638014"/>
    </source>
</evidence>
<evidence type="ECO:0000256" key="1">
    <source>
        <dbReference type="ARBA" id="ARBA00006739"/>
    </source>
</evidence>
<organism evidence="5 6">
    <name type="scientific">Neiella litorisoli</name>
    <dbReference type="NCBI Taxonomy" id="2771431"/>
    <lineage>
        <taxon>Bacteria</taxon>
        <taxon>Pseudomonadati</taxon>
        <taxon>Pseudomonadota</taxon>
        <taxon>Gammaproteobacteria</taxon>
        <taxon>Alteromonadales</taxon>
        <taxon>Echinimonadaceae</taxon>
        <taxon>Neiella</taxon>
    </lineage>
</organism>
<evidence type="ECO:0000313" key="5">
    <source>
        <dbReference type="EMBL" id="MBD1389785.1"/>
    </source>
</evidence>
<gene>
    <name evidence="5" type="ORF">IC617_10135</name>
</gene>
<dbReference type="Proteomes" id="UP000638014">
    <property type="component" value="Unassembled WGS sequence"/>
</dbReference>
<dbReference type="Pfam" id="PF00535">
    <property type="entry name" value="Glycos_transf_2"/>
    <property type="match status" value="1"/>
</dbReference>
<keyword evidence="3" id="KW-0808">Transferase</keyword>
<evidence type="ECO:0000259" key="4">
    <source>
        <dbReference type="Pfam" id="PF00535"/>
    </source>
</evidence>
<dbReference type="AlphaFoldDB" id="A0A8J6R309"/>
<sequence length="317" mass="36535">MKQSLQSIEVFNSGYETQSHQREHMNKTAAIVVLFNPVGVDTTIGTISAQVDFCLLVDNTPNAEATSWQQQNNIHSVHLGENYGVAYAQNYGLDKAKALGADYVVFFDQDSDVPEEYVPQMVNSYDKLRSLDVNVGLIAARAFNKYTGTTYRHRDKSNLKNIRSIINRYSEVEYTLSSGSFVKLDVFEEVGLFHAPLFIDSVDHEFCWRLSTCGYKVLIDEELKLPHMLGEKRRDNTFVTVNVPAPIRHYYVFRNWIHLCKQKHVPYQFKTRTLLRMPLKATYFICFESPRRQRLKYIAKGVWHGLIGKLGRYPSSK</sequence>
<dbReference type="RefSeq" id="WP_191144884.1">
    <property type="nucleotide sequence ID" value="NZ_JACXAF010000012.1"/>
</dbReference>
<dbReference type="PANTHER" id="PTHR43179:SF12">
    <property type="entry name" value="GALACTOFURANOSYLTRANSFERASE GLFT2"/>
    <property type="match status" value="1"/>
</dbReference>
<name>A0A8J6R309_9GAMM</name>
<dbReference type="CDD" id="cd02526">
    <property type="entry name" value="GT2_RfbF_like"/>
    <property type="match status" value="1"/>
</dbReference>
<dbReference type="EMBL" id="JACXAF010000012">
    <property type="protein sequence ID" value="MBD1389785.1"/>
    <property type="molecule type" value="Genomic_DNA"/>
</dbReference>
<accession>A0A8J6R309</accession>
<dbReference type="PANTHER" id="PTHR43179">
    <property type="entry name" value="RHAMNOSYLTRANSFERASE WBBL"/>
    <property type="match status" value="1"/>
</dbReference>
<dbReference type="GO" id="GO:0016757">
    <property type="term" value="F:glycosyltransferase activity"/>
    <property type="evidence" value="ECO:0007669"/>
    <property type="project" value="UniProtKB-KW"/>
</dbReference>
<dbReference type="Gene3D" id="3.90.550.10">
    <property type="entry name" value="Spore Coat Polysaccharide Biosynthesis Protein SpsA, Chain A"/>
    <property type="match status" value="1"/>
</dbReference>
<reference evidence="5" key="1">
    <citation type="submission" date="2020-09" db="EMBL/GenBank/DDBJ databases">
        <title>A novel bacterium of genus Neiella, isolated from South China Sea.</title>
        <authorList>
            <person name="Huang H."/>
            <person name="Mo K."/>
            <person name="Hu Y."/>
        </authorList>
    </citation>
    <scope>NUCLEOTIDE SEQUENCE</scope>
    <source>
        <strain evidence="5">HB171785</strain>
    </source>
</reference>
<dbReference type="InterPro" id="IPR001173">
    <property type="entry name" value="Glyco_trans_2-like"/>
</dbReference>
<comment type="caution">
    <text evidence="5">The sequence shown here is derived from an EMBL/GenBank/DDBJ whole genome shotgun (WGS) entry which is preliminary data.</text>
</comment>
<keyword evidence="2" id="KW-0328">Glycosyltransferase</keyword>
<dbReference type="SUPFAM" id="SSF53448">
    <property type="entry name" value="Nucleotide-diphospho-sugar transferases"/>
    <property type="match status" value="1"/>
</dbReference>
<feature type="domain" description="Glycosyltransferase 2-like" evidence="4">
    <location>
        <begin position="65"/>
        <end position="190"/>
    </location>
</feature>
<protein>
    <submittedName>
        <fullName evidence="5">Glycosyltransferase family 2 protein</fullName>
    </submittedName>
</protein>
<comment type="similarity">
    <text evidence="1">Belongs to the glycosyltransferase 2 family.</text>
</comment>
<evidence type="ECO:0000256" key="3">
    <source>
        <dbReference type="ARBA" id="ARBA00022679"/>
    </source>
</evidence>
<evidence type="ECO:0000256" key="2">
    <source>
        <dbReference type="ARBA" id="ARBA00022676"/>
    </source>
</evidence>
<keyword evidence="6" id="KW-1185">Reference proteome</keyword>
<proteinExistence type="inferred from homology"/>